<dbReference type="VEuPathDB" id="CryptoDB:GNI_000420"/>
<dbReference type="Gene3D" id="3.20.20.80">
    <property type="entry name" value="Glycosidases"/>
    <property type="match status" value="1"/>
</dbReference>
<comment type="caution">
    <text evidence="2">The sequence shown here is derived from an EMBL/GenBank/DDBJ whole genome shotgun (WGS) entry which is preliminary data.</text>
</comment>
<dbReference type="eggNOG" id="ENOG502S4VE">
    <property type="taxonomic scope" value="Eukaryota"/>
</dbReference>
<dbReference type="InterPro" id="IPR017853">
    <property type="entry name" value="GH"/>
</dbReference>
<proteinExistence type="predicted"/>
<dbReference type="PANTHER" id="PTHR42976:SF1">
    <property type="entry name" value="GH18 DOMAIN-CONTAINING PROTEIN-RELATED"/>
    <property type="match status" value="1"/>
</dbReference>
<keyword evidence="3" id="KW-1185">Reference proteome</keyword>
<feature type="chain" id="PRO_5001511739" evidence="1">
    <location>
        <begin position="19"/>
        <end position="574"/>
    </location>
</feature>
<dbReference type="Gene3D" id="2.10.10.20">
    <property type="entry name" value="Carbohydrate-binding module superfamily 5/12"/>
    <property type="match status" value="1"/>
</dbReference>
<evidence type="ECO:0000313" key="2">
    <source>
        <dbReference type="EMBL" id="EZG89737.1"/>
    </source>
</evidence>
<reference evidence="2" key="1">
    <citation type="submission" date="2013-12" db="EMBL/GenBank/DDBJ databases">
        <authorList>
            <person name="Omoto C.K."/>
            <person name="Sibley D."/>
            <person name="Venepally P."/>
            <person name="Hadjithomas M."/>
            <person name="Karamycheva S."/>
            <person name="Brunk B."/>
            <person name="Roos D."/>
            <person name="Caler E."/>
            <person name="Lorenzi H."/>
        </authorList>
    </citation>
    <scope>NUCLEOTIDE SEQUENCE</scope>
</reference>
<dbReference type="GeneID" id="22910304"/>
<protein>
    <submittedName>
        <fullName evidence="2">Chitinase/lysozyme protein</fullName>
    </submittedName>
</protein>
<evidence type="ECO:0000313" key="3">
    <source>
        <dbReference type="Proteomes" id="UP000019763"/>
    </source>
</evidence>
<dbReference type="SUPFAM" id="SSF51445">
    <property type="entry name" value="(Trans)glycosidases"/>
    <property type="match status" value="1"/>
</dbReference>
<organism evidence="2 3">
    <name type="scientific">Gregarina niphandrodes</name>
    <name type="common">Septate eugregarine</name>
    <dbReference type="NCBI Taxonomy" id="110365"/>
    <lineage>
        <taxon>Eukaryota</taxon>
        <taxon>Sar</taxon>
        <taxon>Alveolata</taxon>
        <taxon>Apicomplexa</taxon>
        <taxon>Conoidasida</taxon>
        <taxon>Gregarinasina</taxon>
        <taxon>Eugregarinorida</taxon>
        <taxon>Gregarinidae</taxon>
        <taxon>Gregarina</taxon>
    </lineage>
</organism>
<keyword evidence="1" id="KW-0732">Signal</keyword>
<dbReference type="PANTHER" id="PTHR42976">
    <property type="entry name" value="BIFUNCTIONAL CHITINASE/LYSOZYME-RELATED"/>
    <property type="match status" value="1"/>
</dbReference>
<feature type="signal peptide" evidence="1">
    <location>
        <begin position="1"/>
        <end position="18"/>
    </location>
</feature>
<dbReference type="InterPro" id="IPR052750">
    <property type="entry name" value="GH18_Chitinase"/>
</dbReference>
<sequence>MRGSVAVLLLCLARGADVDCTGVIPWDETLSGNGPWKVHKDGVLYTSETWVDPTNVPGADSAGWSPWTAVGTCIAGTAGDGSEAAGTEDCTGVAAWSGATTYADPGQKVHSDHYLFQNKWNVVADKPDPKDRQSAWELLGKCVDGTDSTTTPDDGGGDATDYPDDMWEQTCVCCQGCSSIENGQVICTDFAQDKCYTHWCGDSASFDAETCETLKNNGTFQRWLGTMSDEQQCWPEQFYAPYFDAGLYGWPPLVEIAKTYGVNHFVVAFITSAQKGTVLYNGTCQGGFAGVMPVSAGPTYESEGSFYHLYDELNELRKMGGDFVVSFGGAMGLELADSPECQNGDPVANLAKEYGRILDQLNSHRIDFDIEGNAIGLVQKDLGWTYRFEAVKRMKEERNGKLQVIWTLPVAPDGLAIQGTDFIDLMMKLDAPFDLINVMNMDYGPCDVACPADQFGACERNAIKGLAQQMFDAAQTNNRLEQYGWTKVEDTYKVLASTPMIGLNDQPCLTYKFADAEQNVSYFKNEMPIRMLSMWSLTRDSPCSFTYADSNCSSYTEQTDKLQFVERFAKFQST</sequence>
<name>A0A023BDV1_GRENI</name>
<dbReference type="OrthoDB" id="3012298at2759"/>
<evidence type="ECO:0000256" key="1">
    <source>
        <dbReference type="SAM" id="SignalP"/>
    </source>
</evidence>
<gene>
    <name evidence="2" type="ORF">GNI_000420</name>
</gene>
<dbReference type="Proteomes" id="UP000019763">
    <property type="component" value="Unassembled WGS sequence"/>
</dbReference>
<dbReference type="EMBL" id="AFNH02000004">
    <property type="protein sequence ID" value="EZG89737.1"/>
    <property type="molecule type" value="Genomic_DNA"/>
</dbReference>
<dbReference type="RefSeq" id="XP_011128445.1">
    <property type="nucleotide sequence ID" value="XM_011130143.1"/>
</dbReference>
<accession>A0A023BDV1</accession>
<dbReference type="AlphaFoldDB" id="A0A023BDV1"/>